<accession>A0ABP0N815</accession>
<proteinExistence type="predicted"/>
<feature type="compositionally biased region" description="Gly residues" evidence="1">
    <location>
        <begin position="287"/>
        <end position="300"/>
    </location>
</feature>
<feature type="compositionally biased region" description="Basic residues" evidence="1">
    <location>
        <begin position="612"/>
        <end position="622"/>
    </location>
</feature>
<evidence type="ECO:0000256" key="1">
    <source>
        <dbReference type="SAM" id="MobiDB-lite"/>
    </source>
</evidence>
<feature type="region of interest" description="Disordered" evidence="1">
    <location>
        <begin position="579"/>
        <end position="655"/>
    </location>
</feature>
<sequence>MGNCPILTGKDHAKTADLYEDFFRSKGKWTKSRTWHNLVHKSRSKRSLKKVWRTLKQLKKQFDEDEHGLVEQMFNNKVDAGAWRYHPEFPDMKDSFLEFIQVLVYEEESQIEESEDEECVGGEHEKVDPSESSDAEEALRDIATACAETGEWTKKLASSKTPEHLQLALSKDIQTPSDKLKTLRDKLETETISEEEVLSKGFEPMLTAKAYNGRVLCAWLADCSIDLLRQHPDELEYQLMSACLPCAQFFLCNWIDAKHAAEQKKAAEEEWLRIQAAPRRFPTRPGGQRGTRVGGLVGGNTGEKEVPQVVGRSRSVFDEASTCPWRERNRQVPDIDLVAAMAELGNLQQEFERTANAFNVRRGGGALSTWLGVAPESSDDSEEGPSMWRILLLAFAFDGAAFASQAESERSLEQLQPRLWSLAEALRQDLTGDEDAARQRLEEKAAKMSKGDGAAALLRHLAREREEGNDGSQGSQVFSQSSFSESRMASDGQGHGYVLRHVKTCKNGVCEEQTESSHPKDAKDSAHHGASEDGEADVALDREVKKLSRQMQDIEANMNFPKFDDLLAPVSDFWNRFRAFQNPPSKPADQSADQPITHSESMSEETVMRNGHAVRRVRRCKNGKCQMRLEEGNWTNSPSSVLDRDDRGDGRGSDW</sequence>
<comment type="caution">
    <text evidence="2">The sequence shown here is derived from an EMBL/GenBank/DDBJ whole genome shotgun (WGS) entry which is preliminary data.</text>
</comment>
<name>A0ABP0N815_9DINO</name>
<organism evidence="2 3">
    <name type="scientific">Durusdinium trenchii</name>
    <dbReference type="NCBI Taxonomy" id="1381693"/>
    <lineage>
        <taxon>Eukaryota</taxon>
        <taxon>Sar</taxon>
        <taxon>Alveolata</taxon>
        <taxon>Dinophyceae</taxon>
        <taxon>Suessiales</taxon>
        <taxon>Symbiodiniaceae</taxon>
        <taxon>Durusdinium</taxon>
    </lineage>
</organism>
<feature type="compositionally biased region" description="Low complexity" evidence="1">
    <location>
        <begin position="472"/>
        <end position="486"/>
    </location>
</feature>
<dbReference type="EMBL" id="CAXAMN010021440">
    <property type="protein sequence ID" value="CAK9059573.1"/>
    <property type="molecule type" value="Genomic_DNA"/>
</dbReference>
<keyword evidence="3" id="KW-1185">Reference proteome</keyword>
<evidence type="ECO:0000313" key="3">
    <source>
        <dbReference type="Proteomes" id="UP001642484"/>
    </source>
</evidence>
<feature type="compositionally biased region" description="Polar residues" evidence="1">
    <location>
        <begin position="591"/>
        <end position="600"/>
    </location>
</feature>
<feature type="region of interest" description="Disordered" evidence="1">
    <location>
        <begin position="113"/>
        <end position="135"/>
    </location>
</feature>
<reference evidence="2 3" key="1">
    <citation type="submission" date="2024-02" db="EMBL/GenBank/DDBJ databases">
        <authorList>
            <person name="Chen Y."/>
            <person name="Shah S."/>
            <person name="Dougan E. K."/>
            <person name="Thang M."/>
            <person name="Chan C."/>
        </authorList>
    </citation>
    <scope>NUCLEOTIDE SEQUENCE [LARGE SCALE GENOMIC DNA]</scope>
</reference>
<protein>
    <submittedName>
        <fullName evidence="2">Uncharacterized protein</fullName>
    </submittedName>
</protein>
<feature type="compositionally biased region" description="Basic and acidic residues" evidence="1">
    <location>
        <begin position="515"/>
        <end position="531"/>
    </location>
</feature>
<feature type="compositionally biased region" description="Basic and acidic residues" evidence="1">
    <location>
        <begin position="642"/>
        <end position="655"/>
    </location>
</feature>
<dbReference type="Proteomes" id="UP001642484">
    <property type="component" value="Unassembled WGS sequence"/>
</dbReference>
<evidence type="ECO:0000313" key="2">
    <source>
        <dbReference type="EMBL" id="CAK9059573.1"/>
    </source>
</evidence>
<feature type="region of interest" description="Disordered" evidence="1">
    <location>
        <begin position="510"/>
        <end position="537"/>
    </location>
</feature>
<gene>
    <name evidence="2" type="ORF">CCMP2556_LOCUS29337</name>
</gene>
<feature type="region of interest" description="Disordered" evidence="1">
    <location>
        <begin position="280"/>
        <end position="300"/>
    </location>
</feature>
<feature type="region of interest" description="Disordered" evidence="1">
    <location>
        <begin position="465"/>
        <end position="492"/>
    </location>
</feature>